<organism evidence="12 13">
    <name type="scientific">Zhihengliuella flava</name>
    <dbReference type="NCBI Taxonomy" id="1285193"/>
    <lineage>
        <taxon>Bacteria</taxon>
        <taxon>Bacillati</taxon>
        <taxon>Actinomycetota</taxon>
        <taxon>Actinomycetes</taxon>
        <taxon>Micrococcales</taxon>
        <taxon>Micrococcaceae</taxon>
        <taxon>Zhihengliuella</taxon>
    </lineage>
</organism>
<keyword evidence="13" id="KW-1185">Reference proteome</keyword>
<accession>A0A931GJU1</accession>
<evidence type="ECO:0000256" key="1">
    <source>
        <dbReference type="ARBA" id="ARBA00002494"/>
    </source>
</evidence>
<dbReference type="PRINTS" id="PR00162">
    <property type="entry name" value="RIESKE"/>
</dbReference>
<dbReference type="Gene3D" id="2.102.10.10">
    <property type="entry name" value="Rieske [2Fe-2S] iron-sulphur domain"/>
    <property type="match status" value="1"/>
</dbReference>
<gene>
    <name evidence="12" type="ORF">IW252_002468</name>
</gene>
<comment type="caution">
    <text evidence="12">The sequence shown here is derived from an EMBL/GenBank/DDBJ whole genome shotgun (WGS) entry which is preliminary data.</text>
</comment>
<evidence type="ECO:0000256" key="4">
    <source>
        <dbReference type="ARBA" id="ARBA00022723"/>
    </source>
</evidence>
<dbReference type="PROSITE" id="PS51296">
    <property type="entry name" value="RIESKE"/>
    <property type="match status" value="1"/>
</dbReference>
<dbReference type="CDD" id="cd03467">
    <property type="entry name" value="Rieske"/>
    <property type="match status" value="1"/>
</dbReference>
<evidence type="ECO:0000256" key="8">
    <source>
        <dbReference type="ARBA" id="ARBA00029586"/>
    </source>
</evidence>
<feature type="signal peptide" evidence="10">
    <location>
        <begin position="1"/>
        <end position="24"/>
    </location>
</feature>
<comment type="cofactor">
    <cofactor evidence="9">
        <name>[2Fe-2S] cluster</name>
        <dbReference type="ChEBI" id="CHEBI:190135"/>
    </cofactor>
</comment>
<evidence type="ECO:0000256" key="10">
    <source>
        <dbReference type="SAM" id="SignalP"/>
    </source>
</evidence>
<keyword evidence="7" id="KW-1015">Disulfide bond</keyword>
<feature type="domain" description="Rieske" evidence="11">
    <location>
        <begin position="48"/>
        <end position="142"/>
    </location>
</feature>
<sequence>MTAPLKRRRVLAAAPAVGAGAALAACSSSPSATQSPSTAAPSPSGDGVVVASTTELARGTKLSVEVEGRNYLLFRPSEADVLAYRALCTHGGCQVMIGNDEVFQCPCHNSEFSHEAGAPVAGPADQPLEKFAAAIDGEDVLLYV</sequence>
<dbReference type="GO" id="GO:0004497">
    <property type="term" value="F:monooxygenase activity"/>
    <property type="evidence" value="ECO:0007669"/>
    <property type="project" value="UniProtKB-ARBA"/>
</dbReference>
<feature type="chain" id="PRO_5038645256" description="Cytochrome bc1 complex Rieske iron-sulfur subunit" evidence="10">
    <location>
        <begin position="25"/>
        <end position="144"/>
    </location>
</feature>
<evidence type="ECO:0000256" key="9">
    <source>
        <dbReference type="ARBA" id="ARBA00034078"/>
    </source>
</evidence>
<dbReference type="InterPro" id="IPR005805">
    <property type="entry name" value="Rieske_Fe-S_prot_C"/>
</dbReference>
<dbReference type="AlphaFoldDB" id="A0A931GJU1"/>
<reference evidence="12" key="1">
    <citation type="submission" date="2020-11" db="EMBL/GenBank/DDBJ databases">
        <title>Sequencing the genomes of 1000 actinobacteria strains.</title>
        <authorList>
            <person name="Klenk H.-P."/>
        </authorList>
    </citation>
    <scope>NUCLEOTIDE SEQUENCE</scope>
    <source>
        <strain evidence="12">DSM 26152</strain>
    </source>
</reference>
<dbReference type="Proteomes" id="UP000625033">
    <property type="component" value="Unassembled WGS sequence"/>
</dbReference>
<evidence type="ECO:0000256" key="5">
    <source>
        <dbReference type="ARBA" id="ARBA00023004"/>
    </source>
</evidence>
<dbReference type="GO" id="GO:0016705">
    <property type="term" value="F:oxidoreductase activity, acting on paired donors, with incorporation or reduction of molecular oxygen"/>
    <property type="evidence" value="ECO:0007669"/>
    <property type="project" value="UniProtKB-ARBA"/>
</dbReference>
<dbReference type="GO" id="GO:0046872">
    <property type="term" value="F:metal ion binding"/>
    <property type="evidence" value="ECO:0007669"/>
    <property type="project" value="UniProtKB-KW"/>
</dbReference>
<evidence type="ECO:0000256" key="6">
    <source>
        <dbReference type="ARBA" id="ARBA00023014"/>
    </source>
</evidence>
<evidence type="ECO:0000259" key="11">
    <source>
        <dbReference type="PROSITE" id="PS51296"/>
    </source>
</evidence>
<evidence type="ECO:0000256" key="3">
    <source>
        <dbReference type="ARBA" id="ARBA00022714"/>
    </source>
</evidence>
<dbReference type="PROSITE" id="PS51318">
    <property type="entry name" value="TAT"/>
    <property type="match status" value="1"/>
</dbReference>
<proteinExistence type="predicted"/>
<dbReference type="GO" id="GO:0016020">
    <property type="term" value="C:membrane"/>
    <property type="evidence" value="ECO:0007669"/>
    <property type="project" value="InterPro"/>
</dbReference>
<evidence type="ECO:0000256" key="2">
    <source>
        <dbReference type="ARBA" id="ARBA00015816"/>
    </source>
</evidence>
<dbReference type="InterPro" id="IPR036922">
    <property type="entry name" value="Rieske_2Fe-2S_sf"/>
</dbReference>
<dbReference type="InterPro" id="IPR017941">
    <property type="entry name" value="Rieske_2Fe-2S"/>
</dbReference>
<evidence type="ECO:0000313" key="12">
    <source>
        <dbReference type="EMBL" id="MBG6085701.1"/>
    </source>
</evidence>
<evidence type="ECO:0000256" key="7">
    <source>
        <dbReference type="ARBA" id="ARBA00023157"/>
    </source>
</evidence>
<keyword evidence="10" id="KW-0732">Signal</keyword>
<evidence type="ECO:0000313" key="13">
    <source>
        <dbReference type="Proteomes" id="UP000625033"/>
    </source>
</evidence>
<dbReference type="RefSeq" id="WP_196836859.1">
    <property type="nucleotide sequence ID" value="NZ_JADOTZ010000001.1"/>
</dbReference>
<keyword evidence="4" id="KW-0479">Metal-binding</keyword>
<dbReference type="GO" id="GO:0051537">
    <property type="term" value="F:2 iron, 2 sulfur cluster binding"/>
    <property type="evidence" value="ECO:0007669"/>
    <property type="project" value="UniProtKB-KW"/>
</dbReference>
<keyword evidence="6" id="KW-0411">Iron-sulfur</keyword>
<dbReference type="PANTHER" id="PTHR10134">
    <property type="entry name" value="CYTOCHROME B-C1 COMPLEX SUBUNIT RIESKE, MITOCHONDRIAL"/>
    <property type="match status" value="1"/>
</dbReference>
<dbReference type="EMBL" id="JADOTZ010000001">
    <property type="protein sequence ID" value="MBG6085701.1"/>
    <property type="molecule type" value="Genomic_DNA"/>
</dbReference>
<dbReference type="SUPFAM" id="SSF50022">
    <property type="entry name" value="ISP domain"/>
    <property type="match status" value="1"/>
</dbReference>
<dbReference type="InterPro" id="IPR006311">
    <property type="entry name" value="TAT_signal"/>
</dbReference>
<comment type="function">
    <text evidence="1">Iron-sulfur subunit of the cytochrome bc1 complex, an essential component of the respiratory electron transport chain required for ATP synthesis. The bc1 complex catalyzes the oxidation of menaquinol and the reduction of cytochrome c in the respiratory chain. The bc1 complex operates through a Q-cycle mechanism that couples electron transfer to generation of the proton gradient that drives ATP synthesis.</text>
</comment>
<dbReference type="InterPro" id="IPR014349">
    <property type="entry name" value="Rieske_Fe-S_prot"/>
</dbReference>
<dbReference type="Pfam" id="PF00355">
    <property type="entry name" value="Rieske"/>
    <property type="match status" value="1"/>
</dbReference>
<keyword evidence="5" id="KW-0408">Iron</keyword>
<keyword evidence="3" id="KW-0001">2Fe-2S</keyword>
<name>A0A931GJU1_9MICC</name>
<dbReference type="PROSITE" id="PS51257">
    <property type="entry name" value="PROKAR_LIPOPROTEIN"/>
    <property type="match status" value="1"/>
</dbReference>
<protein>
    <recommendedName>
        <fullName evidence="2">Cytochrome bc1 complex Rieske iron-sulfur subunit</fullName>
    </recommendedName>
    <alternativeName>
        <fullName evidence="8">Cytochrome bc1 reductase complex subunit QcrA</fullName>
    </alternativeName>
</protein>